<dbReference type="AlphaFoldDB" id="A0A2K3D9P4"/>
<evidence type="ECO:0000256" key="1">
    <source>
        <dbReference type="SAM" id="MobiDB-lite"/>
    </source>
</evidence>
<dbReference type="GeneID" id="5728135"/>
<feature type="region of interest" description="Disordered" evidence="1">
    <location>
        <begin position="686"/>
        <end position="728"/>
    </location>
</feature>
<dbReference type="GO" id="GO:0045504">
    <property type="term" value="F:dynein heavy chain binding"/>
    <property type="evidence" value="ECO:0000318"/>
    <property type="project" value="GO_Central"/>
</dbReference>
<dbReference type="GO" id="GO:0097014">
    <property type="term" value="C:ciliary plasm"/>
    <property type="evidence" value="ECO:0000318"/>
    <property type="project" value="GO_Central"/>
</dbReference>
<feature type="compositionally biased region" description="Gly residues" evidence="1">
    <location>
        <begin position="69"/>
        <end position="82"/>
    </location>
</feature>
<organism evidence="2 3">
    <name type="scientific">Chlamydomonas reinhardtii</name>
    <name type="common">Chlamydomonas smithii</name>
    <dbReference type="NCBI Taxonomy" id="3055"/>
    <lineage>
        <taxon>Eukaryota</taxon>
        <taxon>Viridiplantae</taxon>
        <taxon>Chlorophyta</taxon>
        <taxon>core chlorophytes</taxon>
        <taxon>Chlorophyceae</taxon>
        <taxon>CS clade</taxon>
        <taxon>Chlamydomonadales</taxon>
        <taxon>Chlamydomonadaceae</taxon>
        <taxon>Chlamydomonas</taxon>
    </lineage>
</organism>
<dbReference type="GO" id="GO:0005868">
    <property type="term" value="C:cytoplasmic dynein complex"/>
    <property type="evidence" value="ECO:0000318"/>
    <property type="project" value="GO_Central"/>
</dbReference>
<dbReference type="GO" id="GO:0042073">
    <property type="term" value="P:intraciliary transport"/>
    <property type="evidence" value="ECO:0000318"/>
    <property type="project" value="GO_Central"/>
</dbReference>
<sequence>MSDYEDEEFDNYEDEGFDGEEEEEDEYDVLPQSKGAGTPQATTPKEVASPTRGPQRTSYAGNARPPSAGPGGGGGGILGNRGGHATTVDIPSFAGLTDAQKRSAMKKLAGALKRIKQVKLQVVAMDDFPQLTSLSKYELYNMGRSRYAGLKVASSQTHADDKEEECQTEEESKMMSFMRWAGPVMLAALGMNPTAKKLAINAWGNLESNSQGLSQGSAKLGLASDGLLAQRPVTGLAFCAGPIPLLLAAYAPVGAQLGAAALLQDHTLGSKGIMCVWDLSSAARGPQLQGATPSAVLVSEGSPACCCWAPAPSTSLVFAGMEEGGVCAWDLEEPESRHPSEKVGDATVFTRRPAYSTEYLADVATTAAPIVGIATTPRTESRSRPCQVISLNGWGVITVYSAVILAPAEKNAADADIGLRPGSRLKLVRTTQLTKLGMRTLRPLGPARPAPEKGTPPSLDQQVPTYSLVVMPGSDMQLLAGSDAGKVLRGSLVGVPPAPKEYIPDDHKSDIANRPSAPPVPSMVTCLAASPFVPYAFASGHSNGTVAVHSLYGAAAAAVFPDVSRGKIVAVRWSPVRPAVLFALDSLCTMYTFDLIASKNAPVGMHNFMIHEKGKAVPSLPTYFDMGLVQTGSEAGAKGAPVFCVGYDDGLLDVNLLSVKQCTPGADEQKQVEELLAAAAEAEKKAEVKGAGGKKAAAAAPAPTKKAAKPKPKPKPKPVEDEDAVPDE</sequence>
<keyword evidence="3" id="KW-1185">Reference proteome</keyword>
<name>A0A2K3D9P4_CHLRE</name>
<feature type="compositionally biased region" description="Basic residues" evidence="1">
    <location>
        <begin position="706"/>
        <end position="716"/>
    </location>
</feature>
<dbReference type="InParanoid" id="A0A2K3D9P4"/>
<dbReference type="ExpressionAtlas" id="A0A2K3D9P4">
    <property type="expression patterns" value="baseline and differential"/>
</dbReference>
<dbReference type="Proteomes" id="UP000006906">
    <property type="component" value="Chromosome 10"/>
</dbReference>
<dbReference type="Gramene" id="PNW77251">
    <property type="protein sequence ID" value="PNW77251"/>
    <property type="gene ID" value="CHLRE_10g428664v5"/>
</dbReference>
<dbReference type="EMBL" id="CM008971">
    <property type="protein sequence ID" value="PNW77251.1"/>
    <property type="molecule type" value="Genomic_DNA"/>
</dbReference>
<evidence type="ECO:0000313" key="3">
    <source>
        <dbReference type="Proteomes" id="UP000006906"/>
    </source>
</evidence>
<reference evidence="2 3" key="1">
    <citation type="journal article" date="2007" name="Science">
        <title>The Chlamydomonas genome reveals the evolution of key animal and plant functions.</title>
        <authorList>
            <person name="Merchant S.S."/>
            <person name="Prochnik S.E."/>
            <person name="Vallon O."/>
            <person name="Harris E.H."/>
            <person name="Karpowicz S.J."/>
            <person name="Witman G.B."/>
            <person name="Terry A."/>
            <person name="Salamov A."/>
            <person name="Fritz-Laylin L.K."/>
            <person name="Marechal-Drouard L."/>
            <person name="Marshall W.F."/>
            <person name="Qu L.H."/>
            <person name="Nelson D.R."/>
            <person name="Sanderfoot A.A."/>
            <person name="Spalding M.H."/>
            <person name="Kapitonov V.V."/>
            <person name="Ren Q."/>
            <person name="Ferris P."/>
            <person name="Lindquist E."/>
            <person name="Shapiro H."/>
            <person name="Lucas S.M."/>
            <person name="Grimwood J."/>
            <person name="Schmutz J."/>
            <person name="Cardol P."/>
            <person name="Cerutti H."/>
            <person name="Chanfreau G."/>
            <person name="Chen C.L."/>
            <person name="Cognat V."/>
            <person name="Croft M.T."/>
            <person name="Dent R."/>
            <person name="Dutcher S."/>
            <person name="Fernandez E."/>
            <person name="Fukuzawa H."/>
            <person name="Gonzalez-Ballester D."/>
            <person name="Gonzalez-Halphen D."/>
            <person name="Hallmann A."/>
            <person name="Hanikenne M."/>
            <person name="Hippler M."/>
            <person name="Inwood W."/>
            <person name="Jabbari K."/>
            <person name="Kalanon M."/>
            <person name="Kuras R."/>
            <person name="Lefebvre P.A."/>
            <person name="Lemaire S.D."/>
            <person name="Lobanov A.V."/>
            <person name="Lohr M."/>
            <person name="Manuell A."/>
            <person name="Meier I."/>
            <person name="Mets L."/>
            <person name="Mittag M."/>
            <person name="Mittelmeier T."/>
            <person name="Moroney J.V."/>
            <person name="Moseley J."/>
            <person name="Napoli C."/>
            <person name="Nedelcu A.M."/>
            <person name="Niyogi K."/>
            <person name="Novoselov S.V."/>
            <person name="Paulsen I.T."/>
            <person name="Pazour G."/>
            <person name="Purton S."/>
            <person name="Ral J.P."/>
            <person name="Riano-Pachon D.M."/>
            <person name="Riekhof W."/>
            <person name="Rymarquis L."/>
            <person name="Schroda M."/>
            <person name="Stern D."/>
            <person name="Umen J."/>
            <person name="Willows R."/>
            <person name="Wilson N."/>
            <person name="Zimmer S.L."/>
            <person name="Allmer J."/>
            <person name="Balk J."/>
            <person name="Bisova K."/>
            <person name="Chen C.J."/>
            <person name="Elias M."/>
            <person name="Gendler K."/>
            <person name="Hauser C."/>
            <person name="Lamb M.R."/>
            <person name="Ledford H."/>
            <person name="Long J.C."/>
            <person name="Minagawa J."/>
            <person name="Page M.D."/>
            <person name="Pan J."/>
            <person name="Pootakham W."/>
            <person name="Roje S."/>
            <person name="Rose A."/>
            <person name="Stahlberg E."/>
            <person name="Terauchi A.M."/>
            <person name="Yang P."/>
            <person name="Ball S."/>
            <person name="Bowler C."/>
            <person name="Dieckmann C.L."/>
            <person name="Gladyshev V.N."/>
            <person name="Green P."/>
            <person name="Jorgensen R."/>
            <person name="Mayfield S."/>
            <person name="Mueller-Roeber B."/>
            <person name="Rajamani S."/>
            <person name="Sayre R.T."/>
            <person name="Brokstein P."/>
            <person name="Dubchak I."/>
            <person name="Goodstein D."/>
            <person name="Hornick L."/>
            <person name="Huang Y.W."/>
            <person name="Jhaveri J."/>
            <person name="Luo Y."/>
            <person name="Martinez D."/>
            <person name="Ngau W.C."/>
            <person name="Otillar B."/>
            <person name="Poliakov A."/>
            <person name="Porter A."/>
            <person name="Szajkowski L."/>
            <person name="Werner G."/>
            <person name="Zhou K."/>
            <person name="Grigoriev I.V."/>
            <person name="Rokhsar D.S."/>
            <person name="Grossman A.R."/>
        </authorList>
    </citation>
    <scope>NUCLEOTIDE SEQUENCE [LARGE SCALE GENOMIC DNA]</scope>
    <source>
        <strain evidence="3">CC-503</strain>
    </source>
</reference>
<protein>
    <submittedName>
        <fullName evidence="2">Uncharacterized protein</fullName>
    </submittedName>
</protein>
<dbReference type="InterPro" id="IPR015943">
    <property type="entry name" value="WD40/YVTN_repeat-like_dom_sf"/>
</dbReference>
<dbReference type="PaxDb" id="3055-EDP06311"/>
<evidence type="ECO:0000313" key="2">
    <source>
        <dbReference type="EMBL" id="PNW77251.1"/>
    </source>
</evidence>
<dbReference type="PANTHER" id="PTHR16022">
    <property type="entry name" value="WD REPEAT DOMAIN 60"/>
    <property type="match status" value="1"/>
</dbReference>
<dbReference type="OrthoDB" id="2162425at2759"/>
<dbReference type="InterPro" id="IPR042505">
    <property type="entry name" value="DYNC2I1"/>
</dbReference>
<dbReference type="KEGG" id="cre:CHLRE_10g428664v5"/>
<gene>
    <name evidence="2" type="ORF">CHLRE_10g428664v5</name>
</gene>
<dbReference type="SUPFAM" id="SSF50978">
    <property type="entry name" value="WD40 repeat-like"/>
    <property type="match status" value="1"/>
</dbReference>
<dbReference type="InterPro" id="IPR036322">
    <property type="entry name" value="WD40_repeat_dom_sf"/>
</dbReference>
<dbReference type="PANTHER" id="PTHR16022:SF0">
    <property type="entry name" value="CYTOPLASMIC DYNEIN 2 INTERMEDIATE CHAIN 1"/>
    <property type="match status" value="1"/>
</dbReference>
<dbReference type="STRING" id="3055.A0A2K3D9P4"/>
<feature type="region of interest" description="Disordered" evidence="1">
    <location>
        <begin position="1"/>
        <end position="83"/>
    </location>
</feature>
<dbReference type="RefSeq" id="XP_042919996.1">
    <property type="nucleotide sequence ID" value="XM_043066599.1"/>
</dbReference>
<feature type="compositionally biased region" description="Acidic residues" evidence="1">
    <location>
        <begin position="1"/>
        <end position="28"/>
    </location>
</feature>
<feature type="region of interest" description="Disordered" evidence="1">
    <location>
        <begin position="441"/>
        <end position="461"/>
    </location>
</feature>
<dbReference type="Gene3D" id="2.130.10.10">
    <property type="entry name" value="YVTN repeat-like/Quinoprotein amine dehydrogenase"/>
    <property type="match status" value="1"/>
</dbReference>
<feature type="compositionally biased region" description="Low complexity" evidence="1">
    <location>
        <begin position="694"/>
        <end position="705"/>
    </location>
</feature>
<accession>A0A2K3D9P4</accession>
<proteinExistence type="predicted"/>
<dbReference type="GO" id="GO:0045503">
    <property type="term" value="F:dynein light chain binding"/>
    <property type="evidence" value="ECO:0000318"/>
    <property type="project" value="GO_Central"/>
</dbReference>